<keyword evidence="2" id="KW-0597">Phosphoprotein</keyword>
<dbReference type="InterPro" id="IPR020845">
    <property type="entry name" value="AMP-binding_CS"/>
</dbReference>
<dbReference type="Gene3D" id="3.40.50.12780">
    <property type="entry name" value="N-terminal domain of ligase-like"/>
    <property type="match status" value="1"/>
</dbReference>
<dbReference type="KEGG" id="pfj:MYCFIDRAFT_153651"/>
<keyword evidence="3" id="KW-0436">Ligase</keyword>
<dbReference type="InterPro" id="IPR042099">
    <property type="entry name" value="ANL_N_sf"/>
</dbReference>
<dbReference type="GeneID" id="19331701"/>
<name>M3B0F9_PSEFD</name>
<evidence type="ECO:0000313" key="6">
    <source>
        <dbReference type="Proteomes" id="UP000016932"/>
    </source>
</evidence>
<dbReference type="GO" id="GO:0031177">
    <property type="term" value="F:phosphopantetheine binding"/>
    <property type="evidence" value="ECO:0007669"/>
    <property type="project" value="TreeGrafter"/>
</dbReference>
<dbReference type="Pfam" id="PF00501">
    <property type="entry name" value="AMP-binding"/>
    <property type="match status" value="1"/>
</dbReference>
<evidence type="ECO:0000256" key="1">
    <source>
        <dbReference type="ARBA" id="ARBA00022450"/>
    </source>
</evidence>
<dbReference type="eggNOG" id="KOG1178">
    <property type="taxonomic scope" value="Eukaryota"/>
</dbReference>
<evidence type="ECO:0000313" key="5">
    <source>
        <dbReference type="EMBL" id="EME82927.1"/>
    </source>
</evidence>
<dbReference type="InterPro" id="IPR000873">
    <property type="entry name" value="AMP-dep_synth/lig_dom"/>
</dbReference>
<accession>M3B0F9</accession>
<dbReference type="EMBL" id="KB446558">
    <property type="protein sequence ID" value="EME82927.1"/>
    <property type="molecule type" value="Genomic_DNA"/>
</dbReference>
<dbReference type="SUPFAM" id="SSF56801">
    <property type="entry name" value="Acetyl-CoA synthetase-like"/>
    <property type="match status" value="1"/>
</dbReference>
<evidence type="ECO:0000256" key="2">
    <source>
        <dbReference type="ARBA" id="ARBA00022553"/>
    </source>
</evidence>
<dbReference type="Proteomes" id="UP000016932">
    <property type="component" value="Unassembled WGS sequence"/>
</dbReference>
<dbReference type="OrthoDB" id="416786at2759"/>
<dbReference type="RefSeq" id="XP_007926309.1">
    <property type="nucleotide sequence ID" value="XM_007928118.1"/>
</dbReference>
<dbReference type="PANTHER" id="PTHR45527:SF16">
    <property type="entry name" value="NONRIBOSOMAL PEPTIDE SYNTHASE ATNA-RELATED"/>
    <property type="match status" value="1"/>
</dbReference>
<gene>
    <name evidence="5" type="ORF">MYCFIDRAFT_153651</name>
</gene>
<proteinExistence type="predicted"/>
<organism evidence="5 6">
    <name type="scientific">Pseudocercospora fijiensis (strain CIRAD86)</name>
    <name type="common">Black leaf streak disease fungus</name>
    <name type="synonym">Mycosphaerella fijiensis</name>
    <dbReference type="NCBI Taxonomy" id="383855"/>
    <lineage>
        <taxon>Eukaryota</taxon>
        <taxon>Fungi</taxon>
        <taxon>Dikarya</taxon>
        <taxon>Ascomycota</taxon>
        <taxon>Pezizomycotina</taxon>
        <taxon>Dothideomycetes</taxon>
        <taxon>Dothideomycetidae</taxon>
        <taxon>Mycosphaerellales</taxon>
        <taxon>Mycosphaerellaceae</taxon>
        <taxon>Pseudocercospora</taxon>
    </lineage>
</organism>
<dbReference type="PROSITE" id="PS00455">
    <property type="entry name" value="AMP_BINDING"/>
    <property type="match status" value="1"/>
</dbReference>
<dbReference type="STRING" id="383855.M3B0F9"/>
<keyword evidence="1" id="KW-0596">Phosphopantetheine</keyword>
<dbReference type="GO" id="GO:0016874">
    <property type="term" value="F:ligase activity"/>
    <property type="evidence" value="ECO:0007669"/>
    <property type="project" value="UniProtKB-KW"/>
</dbReference>
<dbReference type="VEuPathDB" id="FungiDB:MYCFIDRAFT_153651"/>
<reference evidence="5 6" key="1">
    <citation type="journal article" date="2012" name="PLoS Pathog.">
        <title>Diverse lifestyles and strategies of plant pathogenesis encoded in the genomes of eighteen Dothideomycetes fungi.</title>
        <authorList>
            <person name="Ohm R.A."/>
            <person name="Feau N."/>
            <person name="Henrissat B."/>
            <person name="Schoch C.L."/>
            <person name="Horwitz B.A."/>
            <person name="Barry K.W."/>
            <person name="Condon B.J."/>
            <person name="Copeland A.C."/>
            <person name="Dhillon B."/>
            <person name="Glaser F."/>
            <person name="Hesse C.N."/>
            <person name="Kosti I."/>
            <person name="LaButti K."/>
            <person name="Lindquist E.A."/>
            <person name="Lucas S."/>
            <person name="Salamov A.A."/>
            <person name="Bradshaw R.E."/>
            <person name="Ciuffetti L."/>
            <person name="Hamelin R.C."/>
            <person name="Kema G.H.J."/>
            <person name="Lawrence C."/>
            <person name="Scott J.A."/>
            <person name="Spatafora J.W."/>
            <person name="Turgeon B.G."/>
            <person name="de Wit P.J.G.M."/>
            <person name="Zhong S."/>
            <person name="Goodwin S.B."/>
            <person name="Grigoriev I.V."/>
        </authorList>
    </citation>
    <scope>NUCLEOTIDE SEQUENCE [LARGE SCALE GENOMIC DNA]</scope>
    <source>
        <strain evidence="5 6">CIRAD86</strain>
    </source>
</reference>
<dbReference type="AlphaFoldDB" id="M3B0F9"/>
<keyword evidence="6" id="KW-1185">Reference proteome</keyword>
<evidence type="ECO:0000259" key="4">
    <source>
        <dbReference type="Pfam" id="PF00501"/>
    </source>
</evidence>
<feature type="domain" description="AMP-dependent synthetase/ligase" evidence="4">
    <location>
        <begin position="34"/>
        <end position="244"/>
    </location>
</feature>
<dbReference type="HOGENOM" id="CLU_000022_2_12_1"/>
<sequence>MAVCDENTKDLLELDRVSATIVPSPAVSPANKRSFEDSCTSKDVAFVLFSSGSTGVPKGMLREHGTACTGSYAHARAMHLDSTSRVLQFANHVFDVAMLDFFTTLLMGGCVCIPSDLDRKNDVAGFVNRSQANWALLTPTVAELLDPCTVPSFRFVTLGGESIKPATLEKWLKVCRVGINYGSAEVDVTHVRDVFDASNPSNVGLRLPSCLAYIVDSENAANVLPVGAVGELVIAGSTMAREYLNAPEKTAQVFISTPQRWFTRGFVEESSALVSRLYRMGDLCRQRHDGSFDFVGRKDFQVKVNSKSTDVRLVERCR</sequence>
<dbReference type="GO" id="GO:0043041">
    <property type="term" value="P:amino acid activation for nonribosomal peptide biosynthetic process"/>
    <property type="evidence" value="ECO:0007669"/>
    <property type="project" value="TreeGrafter"/>
</dbReference>
<evidence type="ECO:0000256" key="3">
    <source>
        <dbReference type="ARBA" id="ARBA00022598"/>
    </source>
</evidence>
<dbReference type="GO" id="GO:0005737">
    <property type="term" value="C:cytoplasm"/>
    <property type="evidence" value="ECO:0007669"/>
    <property type="project" value="TreeGrafter"/>
</dbReference>
<protein>
    <recommendedName>
        <fullName evidence="4">AMP-dependent synthetase/ligase domain-containing protein</fullName>
    </recommendedName>
</protein>
<dbReference type="GO" id="GO:0044550">
    <property type="term" value="P:secondary metabolite biosynthetic process"/>
    <property type="evidence" value="ECO:0007669"/>
    <property type="project" value="TreeGrafter"/>
</dbReference>
<dbReference type="PANTHER" id="PTHR45527">
    <property type="entry name" value="NONRIBOSOMAL PEPTIDE SYNTHETASE"/>
    <property type="match status" value="1"/>
</dbReference>